<protein>
    <submittedName>
        <fullName evidence="1 2">Uncharacterized protein</fullName>
    </submittedName>
</protein>
<reference evidence="2" key="2">
    <citation type="submission" date="2020-05" db="UniProtKB">
        <authorList>
            <consortium name="EnsemblMetazoa"/>
        </authorList>
    </citation>
    <scope>IDENTIFICATION</scope>
</reference>
<name>A0A084WNQ6_ANOSI</name>
<evidence type="ECO:0000313" key="3">
    <source>
        <dbReference type="Proteomes" id="UP000030765"/>
    </source>
</evidence>
<dbReference type="Proteomes" id="UP000030765">
    <property type="component" value="Unassembled WGS sequence"/>
</dbReference>
<proteinExistence type="predicted"/>
<evidence type="ECO:0000313" key="2">
    <source>
        <dbReference type="EnsemblMetazoa" id="ASIC020027-PA"/>
    </source>
</evidence>
<dbReference type="EMBL" id="ATLV01024662">
    <property type="status" value="NOT_ANNOTATED_CDS"/>
    <property type="molecule type" value="Genomic_DNA"/>
</dbReference>
<sequence length="69" mass="7675">MKRCVALMLCLRHRPTAAKPASTQQQAFKPACTFLLLRALVDRSIVRDPVRAVVAREIEWLGVQNASDG</sequence>
<evidence type="ECO:0000313" key="1">
    <source>
        <dbReference type="EMBL" id="KFB51850.1"/>
    </source>
</evidence>
<organism evidence="1">
    <name type="scientific">Anopheles sinensis</name>
    <name type="common">Mosquito</name>
    <dbReference type="NCBI Taxonomy" id="74873"/>
    <lineage>
        <taxon>Eukaryota</taxon>
        <taxon>Metazoa</taxon>
        <taxon>Ecdysozoa</taxon>
        <taxon>Arthropoda</taxon>
        <taxon>Hexapoda</taxon>
        <taxon>Insecta</taxon>
        <taxon>Pterygota</taxon>
        <taxon>Neoptera</taxon>
        <taxon>Endopterygota</taxon>
        <taxon>Diptera</taxon>
        <taxon>Nematocera</taxon>
        <taxon>Culicoidea</taxon>
        <taxon>Culicidae</taxon>
        <taxon>Anophelinae</taxon>
        <taxon>Anopheles</taxon>
    </lineage>
</organism>
<accession>A0A084WNQ6</accession>
<dbReference type="AlphaFoldDB" id="A0A084WNQ6"/>
<keyword evidence="3" id="KW-1185">Reference proteome</keyword>
<dbReference type="VEuPathDB" id="VectorBase:ASIC020027"/>
<dbReference type="EnsemblMetazoa" id="ASIC020027-RA">
    <property type="protein sequence ID" value="ASIC020027-PA"/>
    <property type="gene ID" value="ASIC020027"/>
</dbReference>
<gene>
    <name evidence="1" type="ORF">ZHAS_00020027</name>
</gene>
<dbReference type="EMBL" id="KE525356">
    <property type="protein sequence ID" value="KFB51850.1"/>
    <property type="molecule type" value="Genomic_DNA"/>
</dbReference>
<reference evidence="1 3" key="1">
    <citation type="journal article" date="2014" name="BMC Genomics">
        <title>Genome sequence of Anopheles sinensis provides insight into genetics basis of mosquito competence for malaria parasites.</title>
        <authorList>
            <person name="Zhou D."/>
            <person name="Zhang D."/>
            <person name="Ding G."/>
            <person name="Shi L."/>
            <person name="Hou Q."/>
            <person name="Ye Y."/>
            <person name="Xu Y."/>
            <person name="Zhou H."/>
            <person name="Xiong C."/>
            <person name="Li S."/>
            <person name="Yu J."/>
            <person name="Hong S."/>
            <person name="Yu X."/>
            <person name="Zou P."/>
            <person name="Chen C."/>
            <person name="Chang X."/>
            <person name="Wang W."/>
            <person name="Lv Y."/>
            <person name="Sun Y."/>
            <person name="Ma L."/>
            <person name="Shen B."/>
            <person name="Zhu C."/>
        </authorList>
    </citation>
    <scope>NUCLEOTIDE SEQUENCE [LARGE SCALE GENOMIC DNA]</scope>
</reference>